<comment type="caution">
    <text evidence="1">The sequence shown here is derived from an EMBL/GenBank/DDBJ whole genome shotgun (WGS) entry which is preliminary data.</text>
</comment>
<gene>
    <name evidence="1" type="ORF">EVS84_12740</name>
</gene>
<dbReference type="RefSeq" id="WP_129998615.1">
    <property type="nucleotide sequence ID" value="NZ_SEUB01000004.1"/>
</dbReference>
<proteinExistence type="predicted"/>
<accession>A0A4Q4L4S0</accession>
<organism evidence="1 2">
    <name type="scientific">Pseudomonas koreensis</name>
    <dbReference type="NCBI Taxonomy" id="198620"/>
    <lineage>
        <taxon>Bacteria</taxon>
        <taxon>Pseudomonadati</taxon>
        <taxon>Pseudomonadota</taxon>
        <taxon>Gammaproteobacteria</taxon>
        <taxon>Pseudomonadales</taxon>
        <taxon>Pseudomonadaceae</taxon>
        <taxon>Pseudomonas</taxon>
    </lineage>
</organism>
<evidence type="ECO:0000313" key="2">
    <source>
        <dbReference type="Proteomes" id="UP000291107"/>
    </source>
</evidence>
<dbReference type="EMBL" id="SEUB01000004">
    <property type="protein sequence ID" value="RYM42010.1"/>
    <property type="molecule type" value="Genomic_DNA"/>
</dbReference>
<name>A0A4Q4L4S0_9PSED</name>
<dbReference type="AlphaFoldDB" id="A0A4Q4L4S0"/>
<protein>
    <submittedName>
        <fullName evidence="1">Uncharacterized protein</fullName>
    </submittedName>
</protein>
<sequence>MFIRGEIYNKWKATEKAEKCHTEEVENGCHIEVRAREANDGDVEMFISVYTATGECAYERIRKLPGIEWEVEDALKRGIDQAERIAGGESGRLSCADAHGHDNE</sequence>
<dbReference type="Proteomes" id="UP000291107">
    <property type="component" value="Unassembled WGS sequence"/>
</dbReference>
<evidence type="ECO:0000313" key="1">
    <source>
        <dbReference type="EMBL" id="RYM42010.1"/>
    </source>
</evidence>
<reference evidence="1 2" key="1">
    <citation type="submission" date="2019-02" db="EMBL/GenBank/DDBJ databases">
        <title>Genome of Pseudomonas korensis isolated from heavy metal contaminated environment.</title>
        <authorList>
            <person name="Ayangbenro A.S."/>
            <person name="Babalola O."/>
        </authorList>
    </citation>
    <scope>NUCLEOTIDE SEQUENCE [LARGE SCALE GENOMIC DNA]</scope>
    <source>
        <strain evidence="1 2">AB36</strain>
    </source>
</reference>